<dbReference type="Proteomes" id="UP001141806">
    <property type="component" value="Unassembled WGS sequence"/>
</dbReference>
<comment type="caution">
    <text evidence="2">The sequence shown here is derived from an EMBL/GenBank/DDBJ whole genome shotgun (WGS) entry which is preliminary data.</text>
</comment>
<dbReference type="EMBL" id="JAMYWD010000002">
    <property type="protein sequence ID" value="KAJ4977759.1"/>
    <property type="molecule type" value="Genomic_DNA"/>
</dbReference>
<evidence type="ECO:0000313" key="3">
    <source>
        <dbReference type="Proteomes" id="UP001141806"/>
    </source>
</evidence>
<feature type="region of interest" description="Disordered" evidence="1">
    <location>
        <begin position="26"/>
        <end position="49"/>
    </location>
</feature>
<dbReference type="AlphaFoldDB" id="A0A9Q0QZS6"/>
<organism evidence="2 3">
    <name type="scientific">Protea cynaroides</name>
    <dbReference type="NCBI Taxonomy" id="273540"/>
    <lineage>
        <taxon>Eukaryota</taxon>
        <taxon>Viridiplantae</taxon>
        <taxon>Streptophyta</taxon>
        <taxon>Embryophyta</taxon>
        <taxon>Tracheophyta</taxon>
        <taxon>Spermatophyta</taxon>
        <taxon>Magnoliopsida</taxon>
        <taxon>Proteales</taxon>
        <taxon>Proteaceae</taxon>
        <taxon>Protea</taxon>
    </lineage>
</organism>
<proteinExistence type="predicted"/>
<sequence>MVVGVMGVDGGWNRLVMKGEWDAATRVVDPNDGDSMGEQAADGRFGDPTMEGVLSSTRFEVVRASPWHQVSDEVPSCGVAGYARGSVETCVAVLHVGSHETGDGPLSMGGPD</sequence>
<reference evidence="2" key="1">
    <citation type="journal article" date="2023" name="Plant J.">
        <title>The genome of the king protea, Protea cynaroides.</title>
        <authorList>
            <person name="Chang J."/>
            <person name="Duong T.A."/>
            <person name="Schoeman C."/>
            <person name="Ma X."/>
            <person name="Roodt D."/>
            <person name="Barker N."/>
            <person name="Li Z."/>
            <person name="Van de Peer Y."/>
            <person name="Mizrachi E."/>
        </authorList>
    </citation>
    <scope>NUCLEOTIDE SEQUENCE</scope>
    <source>
        <tissue evidence="2">Young leaves</tissue>
    </source>
</reference>
<name>A0A9Q0QZS6_9MAGN</name>
<evidence type="ECO:0000256" key="1">
    <source>
        <dbReference type="SAM" id="MobiDB-lite"/>
    </source>
</evidence>
<keyword evidence="3" id="KW-1185">Reference proteome</keyword>
<evidence type="ECO:0000313" key="2">
    <source>
        <dbReference type="EMBL" id="KAJ4977759.1"/>
    </source>
</evidence>
<accession>A0A9Q0QZS6</accession>
<protein>
    <submittedName>
        <fullName evidence="2">Uncharacterized protein</fullName>
    </submittedName>
</protein>
<gene>
    <name evidence="2" type="ORF">NE237_008539</name>
</gene>